<dbReference type="InterPro" id="IPR036291">
    <property type="entry name" value="NAD(P)-bd_dom_sf"/>
</dbReference>
<proteinExistence type="inferred from homology"/>
<keyword evidence="4" id="KW-1185">Reference proteome</keyword>
<dbReference type="CDD" id="cd05233">
    <property type="entry name" value="SDR_c"/>
    <property type="match status" value="1"/>
</dbReference>
<keyword evidence="2" id="KW-0560">Oxidoreductase</keyword>
<comment type="similarity">
    <text evidence="1">Belongs to the short-chain dehydrogenases/reductases (SDR) family.</text>
</comment>
<evidence type="ECO:0000256" key="1">
    <source>
        <dbReference type="ARBA" id="ARBA00006484"/>
    </source>
</evidence>
<dbReference type="InterPro" id="IPR002347">
    <property type="entry name" value="SDR_fam"/>
</dbReference>
<dbReference type="InterPro" id="IPR020904">
    <property type="entry name" value="Sc_DH/Rdtase_CS"/>
</dbReference>
<reference evidence="4" key="1">
    <citation type="journal article" date="2019" name="Int. J. Syst. Evol. Microbiol.">
        <title>The Global Catalogue of Microorganisms (GCM) 10K type strain sequencing project: providing services to taxonomists for standard genome sequencing and annotation.</title>
        <authorList>
            <consortium name="The Broad Institute Genomics Platform"/>
            <consortium name="The Broad Institute Genome Sequencing Center for Infectious Disease"/>
            <person name="Wu L."/>
            <person name="Ma J."/>
        </authorList>
    </citation>
    <scope>NUCLEOTIDE SEQUENCE [LARGE SCALE GENOMIC DNA]</scope>
    <source>
        <strain evidence="4">JCM 16898</strain>
    </source>
</reference>
<dbReference type="PANTHER" id="PTHR42760">
    <property type="entry name" value="SHORT-CHAIN DEHYDROGENASES/REDUCTASES FAMILY MEMBER"/>
    <property type="match status" value="1"/>
</dbReference>
<dbReference type="EMBL" id="BAAAZN010000007">
    <property type="protein sequence ID" value="GAA3551457.1"/>
    <property type="molecule type" value="Genomic_DNA"/>
</dbReference>
<evidence type="ECO:0000256" key="2">
    <source>
        <dbReference type="ARBA" id="ARBA00023002"/>
    </source>
</evidence>
<accession>A0ABP6WIQ1</accession>
<gene>
    <name evidence="3" type="ORF">GCM10022222_38770</name>
</gene>
<dbReference type="PRINTS" id="PR00080">
    <property type="entry name" value="SDRFAMILY"/>
</dbReference>
<evidence type="ECO:0000313" key="4">
    <source>
        <dbReference type="Proteomes" id="UP001500689"/>
    </source>
</evidence>
<name>A0ABP6WIQ1_9PSEU</name>
<organism evidence="3 4">
    <name type="scientific">Amycolatopsis ultiminotia</name>
    <dbReference type="NCBI Taxonomy" id="543629"/>
    <lineage>
        <taxon>Bacteria</taxon>
        <taxon>Bacillati</taxon>
        <taxon>Actinomycetota</taxon>
        <taxon>Actinomycetes</taxon>
        <taxon>Pseudonocardiales</taxon>
        <taxon>Pseudonocardiaceae</taxon>
        <taxon>Amycolatopsis</taxon>
    </lineage>
</organism>
<dbReference type="SUPFAM" id="SSF51735">
    <property type="entry name" value="NAD(P)-binding Rossmann-fold domains"/>
    <property type="match status" value="1"/>
</dbReference>
<dbReference type="Proteomes" id="UP001500689">
    <property type="component" value="Unassembled WGS sequence"/>
</dbReference>
<comment type="caution">
    <text evidence="3">The sequence shown here is derived from an EMBL/GenBank/DDBJ whole genome shotgun (WGS) entry which is preliminary data.</text>
</comment>
<dbReference type="PRINTS" id="PR00081">
    <property type="entry name" value="GDHRDH"/>
</dbReference>
<evidence type="ECO:0000313" key="3">
    <source>
        <dbReference type="EMBL" id="GAA3551457.1"/>
    </source>
</evidence>
<dbReference type="PANTHER" id="PTHR42760:SF133">
    <property type="entry name" value="3-OXOACYL-[ACYL-CARRIER-PROTEIN] REDUCTASE"/>
    <property type="match status" value="1"/>
</dbReference>
<sequence length="260" mass="26881">MTETGLSPTMDLRERVIIVTGAAQGIGAAIATALAARGATIAIGDLQPADQIVEKISTAGGRASSGHCDVTSAESVAQFVNDTATRHGTITGLVNNAALFSAIKPTRFEDFDGSIYRAAYDVNVVGTIGMITAVTPIMRNNGYGKIVNIGSSSVLKGSTMLLPYVVSKGAVHAIARALARELGPDGIRINTVTPGLTLSDGVHNAGNVSAERITDDMRTRALAREQTPEDVTGAVAFLQSADSDFMTGQLVNVDGGSQLH</sequence>
<dbReference type="Pfam" id="PF13561">
    <property type="entry name" value="adh_short_C2"/>
    <property type="match status" value="1"/>
</dbReference>
<dbReference type="Gene3D" id="3.40.50.720">
    <property type="entry name" value="NAD(P)-binding Rossmann-like Domain"/>
    <property type="match status" value="1"/>
</dbReference>
<protein>
    <submittedName>
        <fullName evidence="3">3-oxoacyl-ACP reductase FabG</fullName>
    </submittedName>
</protein>
<dbReference type="PROSITE" id="PS00061">
    <property type="entry name" value="ADH_SHORT"/>
    <property type="match status" value="1"/>
</dbReference>